<gene>
    <name evidence="1" type="ORF">AVDCRST_MAG27-1092</name>
</gene>
<organism evidence="1">
    <name type="scientific">uncultured Craurococcus sp</name>
    <dbReference type="NCBI Taxonomy" id="1135998"/>
    <lineage>
        <taxon>Bacteria</taxon>
        <taxon>Pseudomonadati</taxon>
        <taxon>Pseudomonadota</taxon>
        <taxon>Alphaproteobacteria</taxon>
        <taxon>Acetobacterales</taxon>
        <taxon>Acetobacteraceae</taxon>
        <taxon>Craurococcus</taxon>
        <taxon>environmental samples</taxon>
    </lineage>
</organism>
<dbReference type="InterPro" id="IPR015813">
    <property type="entry name" value="Pyrv/PenolPyrv_kinase-like_dom"/>
</dbReference>
<dbReference type="EMBL" id="CADCTD010000001">
    <property type="protein sequence ID" value="CAA9209577.1"/>
    <property type="molecule type" value="Genomic_DNA"/>
</dbReference>
<dbReference type="CDD" id="cd00377">
    <property type="entry name" value="ICL_PEPM"/>
    <property type="match status" value="1"/>
</dbReference>
<dbReference type="GO" id="GO:0046421">
    <property type="term" value="F:methylisocitrate lyase activity"/>
    <property type="evidence" value="ECO:0007669"/>
    <property type="project" value="TreeGrafter"/>
</dbReference>
<dbReference type="PANTHER" id="PTHR42905:SF3">
    <property type="entry name" value="OXALOACETATE DECARBOXYLASE"/>
    <property type="match status" value="1"/>
</dbReference>
<accession>A0A6J4GZZ4</accession>
<dbReference type="Gene3D" id="3.20.20.60">
    <property type="entry name" value="Phosphoenolpyruvate-binding domains"/>
    <property type="match status" value="1"/>
</dbReference>
<dbReference type="PANTHER" id="PTHR42905">
    <property type="entry name" value="PHOSPHOENOLPYRUVATE CARBOXYLASE"/>
    <property type="match status" value="1"/>
</dbReference>
<dbReference type="InterPro" id="IPR039556">
    <property type="entry name" value="ICL/PEPM"/>
</dbReference>
<protein>
    <submittedName>
        <fullName evidence="1">Carboxyvinyl-carboxyphosphonate phosphorylmutase</fullName>
        <ecNumber evidence="1">4.1.1.3</ecNumber>
    </submittedName>
</protein>
<proteinExistence type="predicted"/>
<keyword evidence="1" id="KW-0456">Lyase</keyword>
<reference evidence="1" key="1">
    <citation type="submission" date="2020-02" db="EMBL/GenBank/DDBJ databases">
        <authorList>
            <person name="Meier V. D."/>
        </authorList>
    </citation>
    <scope>NUCLEOTIDE SEQUENCE</scope>
    <source>
        <strain evidence="1">AVDCRST_MAG27</strain>
    </source>
</reference>
<dbReference type="SUPFAM" id="SSF51621">
    <property type="entry name" value="Phosphoenolpyruvate/pyruvate domain"/>
    <property type="match status" value="1"/>
</dbReference>
<dbReference type="Pfam" id="PF13714">
    <property type="entry name" value="PEP_mutase"/>
    <property type="match status" value="1"/>
</dbReference>
<name>A0A6J4GZZ4_9PROT</name>
<sequence>MSSVTDRRRRFRGILAGSACIHPGSVFDPMSARIAEDLGFEVGMYAGSTASLTVLGAPDLIVLTLSEFAEQARRICRAVRTLPVLVDADHGYGNALNAMRTVEELENAGVAAMTLEDTVLPRPHGDGKVTLIPLEEGLGKLRAALAARDDPSFVIVARSGVVSVNGVEDAVARTKAYTASGADALFYTGIRTRAELDAVAAVATLPLILGGIEGTELKDRDYLAARGVRIALQGHQPIMAAQQAVYATLKALRDGVQPADLPGLPSAELMPRITRDADYKRWTKDFLGGN</sequence>
<dbReference type="EC" id="4.1.1.3" evidence="1"/>
<evidence type="ECO:0000313" key="1">
    <source>
        <dbReference type="EMBL" id="CAA9209577.1"/>
    </source>
</evidence>
<dbReference type="GO" id="GO:0019629">
    <property type="term" value="P:propionate catabolic process, 2-methylcitrate cycle"/>
    <property type="evidence" value="ECO:0007669"/>
    <property type="project" value="TreeGrafter"/>
</dbReference>
<dbReference type="InterPro" id="IPR040442">
    <property type="entry name" value="Pyrv_kinase-like_dom_sf"/>
</dbReference>
<dbReference type="AlphaFoldDB" id="A0A6J4GZZ4"/>